<evidence type="ECO:0008006" key="3">
    <source>
        <dbReference type="Google" id="ProtNLM"/>
    </source>
</evidence>
<accession>A0A7Y9IF37</accession>
<evidence type="ECO:0000313" key="1">
    <source>
        <dbReference type="EMBL" id="NYE75610.1"/>
    </source>
</evidence>
<sequence length="400" mass="42471">MTLAVSFSPSVGAPRTLGDIYGPGIAVCARPPVADNGPAATHRHNRDVASARPVSVAGDTPLICSAGGTDPALLAQLREGGMPVGTELREFRTEAEFELQVAAAVADGLLISMEYPQPAALVPDAYAVKTAGLVGFLNNKASISTFVDPAFRARRRIVSRADLRAATPRATSWVLKAATDDAHRGNLDVYLHRAGEPIRWPAFTRVLTEFVIEEYLELVRNWGIQFFVEPGGTARLLAVTEQRIDSAGLYDGGRFGLVDAPPPALLDECQAITQRAADLGYRGMCSLDCAETRDGRLIMLDLNFRITGGSIPLLALQTVRPEALDRPAESVSLAAAAPLADLLAALRPALSAGGLVVVAGHDTARTDHPVRLSNLQLVVYGDDPDEVARRRAALTALFGA</sequence>
<name>A0A7Y9IF37_9ACTN</name>
<protein>
    <recommendedName>
        <fullName evidence="3">ATP-grasp domain-containing protein</fullName>
    </recommendedName>
</protein>
<dbReference type="Proteomes" id="UP000569914">
    <property type="component" value="Unassembled WGS sequence"/>
</dbReference>
<dbReference type="AlphaFoldDB" id="A0A7Y9IF37"/>
<dbReference type="EMBL" id="JACCBU010000001">
    <property type="protein sequence ID" value="NYE75610.1"/>
    <property type="molecule type" value="Genomic_DNA"/>
</dbReference>
<evidence type="ECO:0000313" key="2">
    <source>
        <dbReference type="Proteomes" id="UP000569914"/>
    </source>
</evidence>
<organism evidence="1 2">
    <name type="scientific">Microlunatus parietis</name>
    <dbReference type="NCBI Taxonomy" id="682979"/>
    <lineage>
        <taxon>Bacteria</taxon>
        <taxon>Bacillati</taxon>
        <taxon>Actinomycetota</taxon>
        <taxon>Actinomycetes</taxon>
        <taxon>Propionibacteriales</taxon>
        <taxon>Propionibacteriaceae</taxon>
        <taxon>Microlunatus</taxon>
    </lineage>
</organism>
<gene>
    <name evidence="1" type="ORF">BKA15_006939</name>
</gene>
<dbReference type="SUPFAM" id="SSF56059">
    <property type="entry name" value="Glutathione synthetase ATP-binding domain-like"/>
    <property type="match status" value="1"/>
</dbReference>
<proteinExistence type="predicted"/>
<keyword evidence="2" id="KW-1185">Reference proteome</keyword>
<comment type="caution">
    <text evidence="1">The sequence shown here is derived from an EMBL/GenBank/DDBJ whole genome shotgun (WGS) entry which is preliminary data.</text>
</comment>
<reference evidence="1 2" key="1">
    <citation type="submission" date="2020-07" db="EMBL/GenBank/DDBJ databases">
        <title>Sequencing the genomes of 1000 actinobacteria strains.</title>
        <authorList>
            <person name="Klenk H.-P."/>
        </authorList>
    </citation>
    <scope>NUCLEOTIDE SEQUENCE [LARGE SCALE GENOMIC DNA]</scope>
    <source>
        <strain evidence="1 2">DSM 22083</strain>
    </source>
</reference>
<dbReference type="RefSeq" id="WP_179758088.1">
    <property type="nucleotide sequence ID" value="NZ_JACCBU010000001.1"/>
</dbReference>